<evidence type="ECO:0000256" key="1">
    <source>
        <dbReference type="ARBA" id="ARBA00007992"/>
    </source>
</evidence>
<reference evidence="7 8" key="1">
    <citation type="submission" date="2014-04" db="EMBL/GenBank/DDBJ databases">
        <authorList>
            <consortium name="DOE Joint Genome Institute"/>
            <person name="Kuo A."/>
            <person name="Martino E."/>
            <person name="Perotto S."/>
            <person name="Kohler A."/>
            <person name="Nagy L.G."/>
            <person name="Floudas D."/>
            <person name="Copeland A."/>
            <person name="Barry K.W."/>
            <person name="Cichocki N."/>
            <person name="Veneault-Fourrey C."/>
            <person name="LaButti K."/>
            <person name="Lindquist E.A."/>
            <person name="Lipzen A."/>
            <person name="Lundell T."/>
            <person name="Morin E."/>
            <person name="Murat C."/>
            <person name="Sun H."/>
            <person name="Tunlid A."/>
            <person name="Henrissat B."/>
            <person name="Grigoriev I.V."/>
            <person name="Hibbett D.S."/>
            <person name="Martin F."/>
            <person name="Nordberg H.P."/>
            <person name="Cantor M.N."/>
            <person name="Hua S.X."/>
        </authorList>
    </citation>
    <scope>NUCLEOTIDE SEQUENCE [LARGE SCALE GENOMIC DNA]</scope>
    <source>
        <strain evidence="7 8">Zn</strain>
    </source>
</reference>
<dbReference type="EMBL" id="KN832872">
    <property type="protein sequence ID" value="KIN04498.1"/>
    <property type="molecule type" value="Genomic_DNA"/>
</dbReference>
<dbReference type="InParanoid" id="A0A0C3DR16"/>
<dbReference type="SUPFAM" id="SSF51905">
    <property type="entry name" value="FAD/NAD(P)-binding domain"/>
    <property type="match status" value="1"/>
</dbReference>
<dbReference type="PANTHER" id="PTHR13789">
    <property type="entry name" value="MONOOXYGENASE"/>
    <property type="match status" value="1"/>
</dbReference>
<feature type="domain" description="FAD-binding" evidence="6">
    <location>
        <begin position="6"/>
        <end position="346"/>
    </location>
</feature>
<dbReference type="OrthoDB" id="16820at2759"/>
<keyword evidence="2" id="KW-0285">Flavoprotein</keyword>
<evidence type="ECO:0000259" key="6">
    <source>
        <dbReference type="Pfam" id="PF01494"/>
    </source>
</evidence>
<dbReference type="Pfam" id="PF01494">
    <property type="entry name" value="FAD_binding_3"/>
    <property type="match status" value="1"/>
</dbReference>
<gene>
    <name evidence="7" type="ORF">OIDMADRAFT_142372</name>
</gene>
<sequence>MARSCIIIGGGISGASSALTLSQLRIQCSLYELRDQPATIGGSINLTPNAISLLESIGVELKHGCKVDVIDVYSITTGYRLGEISFRRSGHSLRIMREHLQGALLEAVKAAGIPTYYGSKLKSIEDTSDSAEVTAVFSDGRRAHADFILGCDGVHSAVRTVHIEPNRRPIYTGVAAAYAVVDADGVPAIHFKSSAANAGRSGTLITSFIEEDRKKIFLSAGMQAPEERDREGWKSRGQDHETTMEEVHRRYKDSVIPSIIPLIDKVKEFIFYPIYKLGPEGTWSKGRVLLLGDAAHGMPPQGESTGFAVEDAVLLARVFDRFAEKELSSIFEVYEKTRRPRIDKAYKDAVWRWESIKDKGWLQHKFTEWLAWGYLWMMRNSIEASVTYDIRKETLIE</sequence>
<organism evidence="7 8">
    <name type="scientific">Oidiodendron maius (strain Zn)</name>
    <dbReference type="NCBI Taxonomy" id="913774"/>
    <lineage>
        <taxon>Eukaryota</taxon>
        <taxon>Fungi</taxon>
        <taxon>Dikarya</taxon>
        <taxon>Ascomycota</taxon>
        <taxon>Pezizomycotina</taxon>
        <taxon>Leotiomycetes</taxon>
        <taxon>Leotiomycetes incertae sedis</taxon>
        <taxon>Myxotrichaceae</taxon>
        <taxon>Oidiodendron</taxon>
    </lineage>
</organism>
<dbReference type="InterPro" id="IPR050493">
    <property type="entry name" value="FAD-dep_Monooxygenase_BioMet"/>
</dbReference>
<dbReference type="Proteomes" id="UP000054321">
    <property type="component" value="Unassembled WGS sequence"/>
</dbReference>
<keyword evidence="3" id="KW-0274">FAD</keyword>
<dbReference type="GO" id="GO:0071949">
    <property type="term" value="F:FAD binding"/>
    <property type="evidence" value="ECO:0007669"/>
    <property type="project" value="InterPro"/>
</dbReference>
<dbReference type="GO" id="GO:0004497">
    <property type="term" value="F:monooxygenase activity"/>
    <property type="evidence" value="ECO:0007669"/>
    <property type="project" value="UniProtKB-KW"/>
</dbReference>
<evidence type="ECO:0000313" key="8">
    <source>
        <dbReference type="Proteomes" id="UP000054321"/>
    </source>
</evidence>
<dbReference type="PANTHER" id="PTHR13789:SF309">
    <property type="entry name" value="PUTATIVE (AFU_ORTHOLOGUE AFUA_6G14510)-RELATED"/>
    <property type="match status" value="1"/>
</dbReference>
<dbReference type="STRING" id="913774.A0A0C3DR16"/>
<name>A0A0C3DR16_OIDMZ</name>
<keyword evidence="4" id="KW-0560">Oxidoreductase</keyword>
<evidence type="ECO:0000313" key="7">
    <source>
        <dbReference type="EMBL" id="KIN04498.1"/>
    </source>
</evidence>
<protein>
    <recommendedName>
        <fullName evidence="6">FAD-binding domain-containing protein</fullName>
    </recommendedName>
</protein>
<comment type="similarity">
    <text evidence="1">Belongs to the paxM FAD-dependent monooxygenase family.</text>
</comment>
<evidence type="ECO:0000256" key="3">
    <source>
        <dbReference type="ARBA" id="ARBA00022827"/>
    </source>
</evidence>
<evidence type="ECO:0000256" key="4">
    <source>
        <dbReference type="ARBA" id="ARBA00023002"/>
    </source>
</evidence>
<evidence type="ECO:0000256" key="5">
    <source>
        <dbReference type="ARBA" id="ARBA00023033"/>
    </source>
</evidence>
<dbReference type="AlphaFoldDB" id="A0A0C3DR16"/>
<accession>A0A0C3DR16</accession>
<keyword evidence="8" id="KW-1185">Reference proteome</keyword>
<proteinExistence type="inferred from homology"/>
<evidence type="ECO:0000256" key="2">
    <source>
        <dbReference type="ARBA" id="ARBA00022630"/>
    </source>
</evidence>
<dbReference type="HOGENOM" id="CLU_009665_19_5_1"/>
<keyword evidence="5" id="KW-0503">Monooxygenase</keyword>
<dbReference type="InterPro" id="IPR002938">
    <property type="entry name" value="FAD-bd"/>
</dbReference>
<dbReference type="Gene3D" id="3.50.50.60">
    <property type="entry name" value="FAD/NAD(P)-binding domain"/>
    <property type="match status" value="1"/>
</dbReference>
<reference evidence="8" key="2">
    <citation type="submission" date="2015-01" db="EMBL/GenBank/DDBJ databases">
        <title>Evolutionary Origins and Diversification of the Mycorrhizal Mutualists.</title>
        <authorList>
            <consortium name="DOE Joint Genome Institute"/>
            <consortium name="Mycorrhizal Genomics Consortium"/>
            <person name="Kohler A."/>
            <person name="Kuo A."/>
            <person name="Nagy L.G."/>
            <person name="Floudas D."/>
            <person name="Copeland A."/>
            <person name="Barry K.W."/>
            <person name="Cichocki N."/>
            <person name="Veneault-Fourrey C."/>
            <person name="LaButti K."/>
            <person name="Lindquist E.A."/>
            <person name="Lipzen A."/>
            <person name="Lundell T."/>
            <person name="Morin E."/>
            <person name="Murat C."/>
            <person name="Riley R."/>
            <person name="Ohm R."/>
            <person name="Sun H."/>
            <person name="Tunlid A."/>
            <person name="Henrissat B."/>
            <person name="Grigoriev I.V."/>
            <person name="Hibbett D.S."/>
            <person name="Martin F."/>
        </authorList>
    </citation>
    <scope>NUCLEOTIDE SEQUENCE [LARGE SCALE GENOMIC DNA]</scope>
    <source>
        <strain evidence="8">Zn</strain>
    </source>
</reference>
<dbReference type="InterPro" id="IPR036188">
    <property type="entry name" value="FAD/NAD-bd_sf"/>
</dbReference>
<dbReference type="PRINTS" id="PR00420">
    <property type="entry name" value="RNGMNOXGNASE"/>
</dbReference>